<dbReference type="RefSeq" id="WP_289471618.1">
    <property type="nucleotide sequence ID" value="NZ_JAUCMN010000001.1"/>
</dbReference>
<sequence>MTEADDIELVRTAHLPSAERRALERAAARGEYERVRPGVLVARGSSAHLRPDQRHVLLVRASLPRLRATDVLSHESACALLGIPVVDAWPTRVQVLDPVAVGTRVTSWFVRRGTAHRPPAEHRDHRGVRTTTPARTAVDVASSRPLLVALPVVDHVLRWRTASAADLDRELALLGEKGHAKAATAVAMGSALSDSPAESLCRVRFRQFGTPEPEQQRAFTRPGERTAVVDFWFPEQGVVVEVDGRAKYGTDGPGSAAAHWQEKQREDFVRSFPEVRTVVRVVWADLVEPERLRAKLLGAGVPCR</sequence>
<protein>
    <recommendedName>
        <fullName evidence="3">DUF559 domain-containing protein</fullName>
    </recommendedName>
</protein>
<evidence type="ECO:0000313" key="2">
    <source>
        <dbReference type="Proteomes" id="UP001236404"/>
    </source>
</evidence>
<comment type="caution">
    <text evidence="1">The sequence shown here is derived from an EMBL/GenBank/DDBJ whole genome shotgun (WGS) entry which is preliminary data.</text>
</comment>
<organism evidence="1 2">
    <name type="scientific">Curtobacterium caseinilyticum</name>
    <dbReference type="NCBI Taxonomy" id="3055137"/>
    <lineage>
        <taxon>Bacteria</taxon>
        <taxon>Bacillati</taxon>
        <taxon>Actinomycetota</taxon>
        <taxon>Actinomycetes</taxon>
        <taxon>Micrococcales</taxon>
        <taxon>Microbacteriaceae</taxon>
        <taxon>Curtobacterium</taxon>
    </lineage>
</organism>
<proteinExistence type="predicted"/>
<gene>
    <name evidence="1" type="ORF">QUG93_00170</name>
</gene>
<name>A0ABT7TKI3_9MICO</name>
<evidence type="ECO:0008006" key="3">
    <source>
        <dbReference type="Google" id="ProtNLM"/>
    </source>
</evidence>
<dbReference type="EMBL" id="JAUCMN010000001">
    <property type="protein sequence ID" value="MDM7890096.1"/>
    <property type="molecule type" value="Genomic_DNA"/>
</dbReference>
<keyword evidence="2" id="KW-1185">Reference proteome</keyword>
<dbReference type="Proteomes" id="UP001236404">
    <property type="component" value="Unassembled WGS sequence"/>
</dbReference>
<reference evidence="1 2" key="1">
    <citation type="submission" date="2023-06" db="EMBL/GenBank/DDBJ databases">
        <authorList>
            <person name="Feng G."/>
            <person name="Li J."/>
            <person name="Zhu H."/>
        </authorList>
    </citation>
    <scope>NUCLEOTIDE SEQUENCE [LARGE SCALE GENOMIC DNA]</scope>
    <source>
        <strain evidence="1 2">RHCKG28</strain>
    </source>
</reference>
<accession>A0ABT7TKI3</accession>
<evidence type="ECO:0000313" key="1">
    <source>
        <dbReference type="EMBL" id="MDM7890096.1"/>
    </source>
</evidence>